<dbReference type="InterPro" id="IPR016071">
    <property type="entry name" value="Staphylococal_nuclease_OB-fold"/>
</dbReference>
<accession>A0ABN8JWX2</accession>
<keyword evidence="3" id="KW-1185">Reference proteome</keyword>
<evidence type="ECO:0000259" key="1">
    <source>
        <dbReference type="PROSITE" id="PS50830"/>
    </source>
</evidence>
<dbReference type="Gene3D" id="2.40.50.90">
    <property type="match status" value="1"/>
</dbReference>
<comment type="caution">
    <text evidence="2">The sequence shown here is derived from an EMBL/GenBank/DDBJ whole genome shotgun (WGS) entry which is preliminary data.</text>
</comment>
<gene>
    <name evidence="2" type="ORF">MES5069_310055</name>
</gene>
<dbReference type="EMBL" id="CAKXZT010000126">
    <property type="protein sequence ID" value="CAH2402319.1"/>
    <property type="molecule type" value="Genomic_DNA"/>
</dbReference>
<sequence length="276" mass="30773">MDSSRYDNRSAQWRKRSGAKLRRVRQLAGIPKRLVIVTVAAMAAYATQFVMQHFDGMPELNLANWTNTSPAPIAGVASVIDGDTIEIHGQRIRFNGIDAPESRQYCDDAKGFEYACGRQAAEALDKFLAASRPVHCSFVTWDRYGRFVGDCRRADGAGVAAWMVEHGQALDWFRYSHGAYAAQQTKAEKAKVGLWVGTFQEPWNWRAEHADGQQPAVSQPLGIISRRQVAQSYSCQPRRTCSQIGSCDEAQWHLSNCPWGRKLDRDGDGVACETLC</sequence>
<evidence type="ECO:0000313" key="2">
    <source>
        <dbReference type="EMBL" id="CAH2402319.1"/>
    </source>
</evidence>
<protein>
    <submittedName>
        <fullName evidence="2">TNase-like domain-containing protein</fullName>
    </submittedName>
</protein>
<evidence type="ECO:0000313" key="3">
    <source>
        <dbReference type="Proteomes" id="UP001153050"/>
    </source>
</evidence>
<name>A0ABN8JWX2_9HYPH</name>
<reference evidence="2 3" key="1">
    <citation type="submission" date="2022-03" db="EMBL/GenBank/DDBJ databases">
        <authorList>
            <person name="Brunel B."/>
        </authorList>
    </citation>
    <scope>NUCLEOTIDE SEQUENCE [LARGE SCALE GENOMIC DNA]</scope>
    <source>
        <strain evidence="2">STM5069sample</strain>
    </source>
</reference>
<dbReference type="SUPFAM" id="SSF50199">
    <property type="entry name" value="Staphylococcal nuclease"/>
    <property type="match status" value="1"/>
</dbReference>
<dbReference type="PANTHER" id="PTHR12302">
    <property type="entry name" value="EBNA2 BINDING PROTEIN P100"/>
    <property type="match status" value="1"/>
</dbReference>
<dbReference type="Pfam" id="PF00565">
    <property type="entry name" value="SNase"/>
    <property type="match status" value="1"/>
</dbReference>
<feature type="domain" description="TNase-like" evidence="1">
    <location>
        <begin position="70"/>
        <end position="197"/>
    </location>
</feature>
<dbReference type="Pfam" id="PF05901">
    <property type="entry name" value="Excalibur"/>
    <property type="match status" value="1"/>
</dbReference>
<proteinExistence type="predicted"/>
<dbReference type="RefSeq" id="WP_254018985.1">
    <property type="nucleotide sequence ID" value="NZ_CAKXZT010000126.1"/>
</dbReference>
<dbReference type="InterPro" id="IPR035437">
    <property type="entry name" value="SNase_OB-fold_sf"/>
</dbReference>
<dbReference type="SMART" id="SM00894">
    <property type="entry name" value="Excalibur"/>
    <property type="match status" value="1"/>
</dbReference>
<dbReference type="PROSITE" id="PS50830">
    <property type="entry name" value="TNASE_3"/>
    <property type="match status" value="1"/>
</dbReference>
<dbReference type="InterPro" id="IPR008613">
    <property type="entry name" value="Excalibur_Ca-bd_domain"/>
</dbReference>
<organism evidence="2 3">
    <name type="scientific">Mesorhizobium escarrei</name>
    <dbReference type="NCBI Taxonomy" id="666018"/>
    <lineage>
        <taxon>Bacteria</taxon>
        <taxon>Pseudomonadati</taxon>
        <taxon>Pseudomonadota</taxon>
        <taxon>Alphaproteobacteria</taxon>
        <taxon>Hyphomicrobiales</taxon>
        <taxon>Phyllobacteriaceae</taxon>
        <taxon>Mesorhizobium</taxon>
    </lineage>
</organism>
<dbReference type="PANTHER" id="PTHR12302:SF26">
    <property type="entry name" value="BLR1266 PROTEIN"/>
    <property type="match status" value="1"/>
</dbReference>
<dbReference type="SMART" id="SM00318">
    <property type="entry name" value="SNc"/>
    <property type="match status" value="1"/>
</dbReference>
<dbReference type="Proteomes" id="UP001153050">
    <property type="component" value="Unassembled WGS sequence"/>
</dbReference>